<protein>
    <recommendedName>
        <fullName evidence="5">Flagellar protein</fullName>
    </recommendedName>
</protein>
<evidence type="ECO:0000256" key="6">
    <source>
        <dbReference type="SAM" id="MobiDB-lite"/>
    </source>
</evidence>
<dbReference type="STRING" id="930128.SAMN05192532_101652"/>
<keyword evidence="4 5" id="KW-0472">Membrane</keyword>
<evidence type="ECO:0000313" key="7">
    <source>
        <dbReference type="EMBL" id="SFE38801.1"/>
    </source>
</evidence>
<dbReference type="EMBL" id="FONT01000001">
    <property type="protein sequence ID" value="SFE38801.1"/>
    <property type="molecule type" value="Genomic_DNA"/>
</dbReference>
<gene>
    <name evidence="7" type="ORF">SAMN05192532_101652</name>
</gene>
<sequence length="226" mass="25632">MNKTANILTCVLILCLGELIGSPALITAATPTDGNRMISETLLNQDAEEDQDTTHQVEKSSSEKETTSIEEKSIFSILFQLVAALGLVIGIMYVLLKFLHKRTRQFQPHQTMQNLGGVQLGQNKSVQVVKVGEQLLVVGVGDSIQLLKEIEDEEEKNKFFEPENRSFLTEEKKRTLTNIWPSAASKLMKQKETKTTSPFQEVFERQLEDMKETRKQARQKLKEYDS</sequence>
<dbReference type="Pfam" id="PF04347">
    <property type="entry name" value="FliO"/>
    <property type="match status" value="1"/>
</dbReference>
<accession>A0A1I2A4E1</accession>
<keyword evidence="1 5" id="KW-1003">Cell membrane</keyword>
<dbReference type="OrthoDB" id="2376965at2"/>
<dbReference type="AlphaFoldDB" id="A0A1I2A4E1"/>
<keyword evidence="7" id="KW-0282">Flagellum</keyword>
<dbReference type="RefSeq" id="WP_091657233.1">
    <property type="nucleotide sequence ID" value="NZ_FONT01000001.1"/>
</dbReference>
<evidence type="ECO:0000313" key="8">
    <source>
        <dbReference type="Proteomes" id="UP000199516"/>
    </source>
</evidence>
<dbReference type="InterPro" id="IPR022781">
    <property type="entry name" value="Flagellar_biosynth_FliO"/>
</dbReference>
<evidence type="ECO:0000256" key="1">
    <source>
        <dbReference type="ARBA" id="ARBA00022475"/>
    </source>
</evidence>
<feature type="compositionally biased region" description="Basic and acidic residues" evidence="6">
    <location>
        <begin position="202"/>
        <end position="226"/>
    </location>
</feature>
<dbReference type="NCBIfam" id="TIGR03500">
    <property type="entry name" value="FliO_TIGR"/>
    <property type="match status" value="1"/>
</dbReference>
<evidence type="ECO:0000256" key="2">
    <source>
        <dbReference type="ARBA" id="ARBA00022692"/>
    </source>
</evidence>
<comment type="similarity">
    <text evidence="5">Belongs to the FliO/MopB family.</text>
</comment>
<comment type="subcellular location">
    <subcellularLocation>
        <location evidence="5">Cell membrane</location>
    </subcellularLocation>
    <subcellularLocation>
        <location evidence="5">Bacterial flagellum basal body</location>
    </subcellularLocation>
</comment>
<keyword evidence="8" id="KW-1185">Reference proteome</keyword>
<evidence type="ECO:0000256" key="3">
    <source>
        <dbReference type="ARBA" id="ARBA00022989"/>
    </source>
</evidence>
<evidence type="ECO:0000256" key="4">
    <source>
        <dbReference type="ARBA" id="ARBA00023136"/>
    </source>
</evidence>
<proteinExistence type="inferred from homology"/>
<keyword evidence="3 5" id="KW-1133">Transmembrane helix</keyword>
<feature type="compositionally biased region" description="Basic and acidic residues" evidence="6">
    <location>
        <begin position="52"/>
        <end position="65"/>
    </location>
</feature>
<reference evidence="7 8" key="1">
    <citation type="submission" date="2016-10" db="EMBL/GenBank/DDBJ databases">
        <authorList>
            <person name="de Groot N.N."/>
        </authorList>
    </citation>
    <scope>NUCLEOTIDE SEQUENCE [LARGE SCALE GENOMIC DNA]</scope>
    <source>
        <strain evidence="7 8">DSM 23995</strain>
    </source>
</reference>
<dbReference type="GO" id="GO:0044781">
    <property type="term" value="P:bacterial-type flagellum organization"/>
    <property type="evidence" value="ECO:0007669"/>
    <property type="project" value="UniProtKB-UniRule"/>
</dbReference>
<dbReference type="GO" id="GO:0005886">
    <property type="term" value="C:plasma membrane"/>
    <property type="evidence" value="ECO:0007669"/>
    <property type="project" value="UniProtKB-SubCell"/>
</dbReference>
<organism evidence="7 8">
    <name type="scientific">Alteribacillus iranensis</name>
    <dbReference type="NCBI Taxonomy" id="930128"/>
    <lineage>
        <taxon>Bacteria</taxon>
        <taxon>Bacillati</taxon>
        <taxon>Bacillota</taxon>
        <taxon>Bacilli</taxon>
        <taxon>Bacillales</taxon>
        <taxon>Bacillaceae</taxon>
        <taxon>Alteribacillus</taxon>
    </lineage>
</organism>
<keyword evidence="5" id="KW-0975">Bacterial flagellum</keyword>
<feature type="transmembrane region" description="Helical" evidence="5">
    <location>
        <begin position="74"/>
        <end position="96"/>
    </location>
</feature>
<name>A0A1I2A4E1_9BACI</name>
<evidence type="ECO:0000256" key="5">
    <source>
        <dbReference type="RuleBase" id="RU362064"/>
    </source>
</evidence>
<feature type="region of interest" description="Disordered" evidence="6">
    <location>
        <begin position="187"/>
        <end position="226"/>
    </location>
</feature>
<feature type="region of interest" description="Disordered" evidence="6">
    <location>
        <begin position="43"/>
        <end position="65"/>
    </location>
</feature>
<dbReference type="GO" id="GO:0009425">
    <property type="term" value="C:bacterial-type flagellum basal body"/>
    <property type="evidence" value="ECO:0007669"/>
    <property type="project" value="UniProtKB-SubCell"/>
</dbReference>
<keyword evidence="7" id="KW-0969">Cilium</keyword>
<keyword evidence="2 5" id="KW-0812">Transmembrane</keyword>
<keyword evidence="7" id="KW-0966">Cell projection</keyword>
<dbReference type="Proteomes" id="UP000199516">
    <property type="component" value="Unassembled WGS sequence"/>
</dbReference>